<keyword evidence="3" id="KW-0325">Glycoprotein</keyword>
<dbReference type="PROSITE" id="PS50835">
    <property type="entry name" value="IG_LIKE"/>
    <property type="match status" value="1"/>
</dbReference>
<dbReference type="Gene3D" id="2.60.40.10">
    <property type="entry name" value="Immunoglobulins"/>
    <property type="match status" value="2"/>
</dbReference>
<comment type="caution">
    <text evidence="7">The sequence shown here is derived from an EMBL/GenBank/DDBJ whole genome shotgun (WGS) entry which is preliminary data.</text>
</comment>
<dbReference type="SMART" id="SM00408">
    <property type="entry name" value="IGc2"/>
    <property type="match status" value="1"/>
</dbReference>
<dbReference type="Proteomes" id="UP001176940">
    <property type="component" value="Unassembled WGS sequence"/>
</dbReference>
<dbReference type="InterPro" id="IPR052598">
    <property type="entry name" value="IgSF_CEA-related"/>
</dbReference>
<keyword evidence="5" id="KW-1133">Transmembrane helix</keyword>
<keyword evidence="1" id="KW-0732">Signal</keyword>
<dbReference type="EMBL" id="CAUEEQ010079677">
    <property type="protein sequence ID" value="CAJ0968787.1"/>
    <property type="molecule type" value="Genomic_DNA"/>
</dbReference>
<dbReference type="InterPro" id="IPR013783">
    <property type="entry name" value="Ig-like_fold"/>
</dbReference>
<evidence type="ECO:0000256" key="4">
    <source>
        <dbReference type="ARBA" id="ARBA00023319"/>
    </source>
</evidence>
<reference evidence="7" key="1">
    <citation type="submission" date="2023-07" db="EMBL/GenBank/DDBJ databases">
        <authorList>
            <person name="Stuckert A."/>
        </authorList>
    </citation>
    <scope>NUCLEOTIDE SEQUENCE</scope>
</reference>
<feature type="transmembrane region" description="Helical" evidence="5">
    <location>
        <begin position="212"/>
        <end position="235"/>
    </location>
</feature>
<accession>A0ABN9MQ75</accession>
<dbReference type="InterPro" id="IPR003598">
    <property type="entry name" value="Ig_sub2"/>
</dbReference>
<dbReference type="SMART" id="SM00409">
    <property type="entry name" value="IG"/>
    <property type="match status" value="2"/>
</dbReference>
<sequence>MDVTSGQISIRLIPQYPVTSGSVTLSVTGINAKLELVAWYKGADKTHQNLILTYVPGNSPPILFPGLLHNDRISVFNNGTSLHITDLCVTDGGNYIVAALALTSALEFNVILNVYDGPDKVQMKGASFVRPGSSITLTCSADSVPPPEYQWKLNGTDIQEKSSKYAISKAAPEDEGLYTCVVRNTVTLRTATDSVYVNVTTEYIEYENSTGLIIGLTIGAILGGVLIIIISVFLYRKILTKKKKEASGNRKDHINVYENVMIDGIPVSYVSVCSTMDIVEHLYG</sequence>
<dbReference type="Pfam" id="PF13895">
    <property type="entry name" value="Ig_2"/>
    <property type="match status" value="1"/>
</dbReference>
<keyword evidence="2" id="KW-1015">Disulfide bond</keyword>
<evidence type="ECO:0000256" key="2">
    <source>
        <dbReference type="ARBA" id="ARBA00023157"/>
    </source>
</evidence>
<dbReference type="InterPro" id="IPR036179">
    <property type="entry name" value="Ig-like_dom_sf"/>
</dbReference>
<keyword evidence="4" id="KW-0393">Immunoglobulin domain</keyword>
<proteinExistence type="predicted"/>
<evidence type="ECO:0000259" key="6">
    <source>
        <dbReference type="PROSITE" id="PS50835"/>
    </source>
</evidence>
<name>A0ABN9MQ75_9NEOB</name>
<dbReference type="InterPro" id="IPR007110">
    <property type="entry name" value="Ig-like_dom"/>
</dbReference>
<keyword evidence="5" id="KW-0472">Membrane</keyword>
<dbReference type="SUPFAM" id="SSF48726">
    <property type="entry name" value="Immunoglobulin"/>
    <property type="match status" value="2"/>
</dbReference>
<evidence type="ECO:0000256" key="5">
    <source>
        <dbReference type="SAM" id="Phobius"/>
    </source>
</evidence>
<gene>
    <name evidence="7" type="ORF">RIMI_LOCUS23424129</name>
</gene>
<evidence type="ECO:0000313" key="8">
    <source>
        <dbReference type="Proteomes" id="UP001176940"/>
    </source>
</evidence>
<dbReference type="PANTHER" id="PTHR44337:SF20">
    <property type="entry name" value="CARCINOEMBRYONIC ANTIGEN-RELATED CELL ADHESION MOLECULE 5-RELATED"/>
    <property type="match status" value="1"/>
</dbReference>
<organism evidence="7 8">
    <name type="scientific">Ranitomeya imitator</name>
    <name type="common">mimic poison frog</name>
    <dbReference type="NCBI Taxonomy" id="111125"/>
    <lineage>
        <taxon>Eukaryota</taxon>
        <taxon>Metazoa</taxon>
        <taxon>Chordata</taxon>
        <taxon>Craniata</taxon>
        <taxon>Vertebrata</taxon>
        <taxon>Euteleostomi</taxon>
        <taxon>Amphibia</taxon>
        <taxon>Batrachia</taxon>
        <taxon>Anura</taxon>
        <taxon>Neobatrachia</taxon>
        <taxon>Hyloidea</taxon>
        <taxon>Dendrobatidae</taxon>
        <taxon>Dendrobatinae</taxon>
        <taxon>Ranitomeya</taxon>
    </lineage>
</organism>
<evidence type="ECO:0000313" key="7">
    <source>
        <dbReference type="EMBL" id="CAJ0968787.1"/>
    </source>
</evidence>
<feature type="domain" description="Ig-like" evidence="6">
    <location>
        <begin position="118"/>
        <end position="200"/>
    </location>
</feature>
<evidence type="ECO:0000256" key="3">
    <source>
        <dbReference type="ARBA" id="ARBA00023180"/>
    </source>
</evidence>
<dbReference type="InterPro" id="IPR003599">
    <property type="entry name" value="Ig_sub"/>
</dbReference>
<keyword evidence="5" id="KW-0812">Transmembrane</keyword>
<protein>
    <recommendedName>
        <fullName evidence="6">Ig-like domain-containing protein</fullName>
    </recommendedName>
</protein>
<evidence type="ECO:0000256" key="1">
    <source>
        <dbReference type="ARBA" id="ARBA00022729"/>
    </source>
</evidence>
<dbReference type="PANTHER" id="PTHR44337">
    <property type="entry name" value="CARCINOEMBRYONIC ANTIGEN-RELATED CELL ADHESION MOLECULE 8"/>
    <property type="match status" value="1"/>
</dbReference>
<keyword evidence="8" id="KW-1185">Reference proteome</keyword>